<protein>
    <submittedName>
        <fullName evidence="3">Uncharacterized protein</fullName>
    </submittedName>
</protein>
<dbReference type="PANTHER" id="PTHR14352:SF2">
    <property type="entry name" value="HAUS AUGMIN-LIKE COMPLEX SUBUNIT 7"/>
    <property type="match status" value="1"/>
</dbReference>
<reference evidence="3" key="2">
    <citation type="submission" date="2025-09" db="UniProtKB">
        <authorList>
            <consortium name="Ensembl"/>
        </authorList>
    </citation>
    <scope>IDENTIFICATION</scope>
</reference>
<evidence type="ECO:0000313" key="4">
    <source>
        <dbReference type="Proteomes" id="UP000472262"/>
    </source>
</evidence>
<dbReference type="AlphaFoldDB" id="A0A672NIF6"/>
<evidence type="ECO:0000256" key="1">
    <source>
        <dbReference type="SAM" id="MobiDB-lite"/>
    </source>
</evidence>
<dbReference type="GO" id="GO:0051225">
    <property type="term" value="P:spindle assembly"/>
    <property type="evidence" value="ECO:0007669"/>
    <property type="project" value="TreeGrafter"/>
</dbReference>
<keyword evidence="2" id="KW-0472">Membrane</keyword>
<dbReference type="GO" id="GO:0031023">
    <property type="term" value="P:microtubule organizing center organization"/>
    <property type="evidence" value="ECO:0007669"/>
    <property type="project" value="TreeGrafter"/>
</dbReference>
<dbReference type="GO" id="GO:0051011">
    <property type="term" value="F:microtubule minus-end binding"/>
    <property type="evidence" value="ECO:0007669"/>
    <property type="project" value="TreeGrafter"/>
</dbReference>
<feature type="region of interest" description="Disordered" evidence="1">
    <location>
        <begin position="1"/>
        <end position="22"/>
    </location>
</feature>
<reference evidence="3" key="1">
    <citation type="submission" date="2025-08" db="UniProtKB">
        <authorList>
            <consortium name="Ensembl"/>
        </authorList>
    </citation>
    <scope>IDENTIFICATION</scope>
</reference>
<accession>A0A672NIF6</accession>
<organism evidence="3 4">
    <name type="scientific">Sinocyclocheilus grahami</name>
    <name type="common">Dianchi golden-line fish</name>
    <name type="synonym">Barbus grahami</name>
    <dbReference type="NCBI Taxonomy" id="75366"/>
    <lineage>
        <taxon>Eukaryota</taxon>
        <taxon>Metazoa</taxon>
        <taxon>Chordata</taxon>
        <taxon>Craniata</taxon>
        <taxon>Vertebrata</taxon>
        <taxon>Euteleostomi</taxon>
        <taxon>Actinopterygii</taxon>
        <taxon>Neopterygii</taxon>
        <taxon>Teleostei</taxon>
        <taxon>Ostariophysi</taxon>
        <taxon>Cypriniformes</taxon>
        <taxon>Cyprinidae</taxon>
        <taxon>Cyprininae</taxon>
        <taxon>Sinocyclocheilus</taxon>
    </lineage>
</organism>
<keyword evidence="2" id="KW-1133">Transmembrane helix</keyword>
<dbReference type="InterPro" id="IPR029711">
    <property type="entry name" value="Haus7-like"/>
</dbReference>
<dbReference type="InParanoid" id="A0A672NIF6"/>
<keyword evidence="4" id="KW-1185">Reference proteome</keyword>
<dbReference type="Ensembl" id="ENSSGRT00000052852.1">
    <property type="protein sequence ID" value="ENSSGRP00000049457.1"/>
    <property type="gene ID" value="ENSSGRG00000026295.1"/>
</dbReference>
<dbReference type="Proteomes" id="UP000472262">
    <property type="component" value="Unassembled WGS sequence"/>
</dbReference>
<feature type="transmembrane region" description="Helical" evidence="2">
    <location>
        <begin position="72"/>
        <end position="91"/>
    </location>
</feature>
<name>A0A672NIF6_SINGR</name>
<evidence type="ECO:0000313" key="3">
    <source>
        <dbReference type="Ensembl" id="ENSSGRP00000049457.1"/>
    </source>
</evidence>
<dbReference type="GO" id="GO:0070652">
    <property type="term" value="C:HAUS complex"/>
    <property type="evidence" value="ECO:0007669"/>
    <property type="project" value="TreeGrafter"/>
</dbReference>
<dbReference type="OMA" id="WICICIC"/>
<evidence type="ECO:0000256" key="2">
    <source>
        <dbReference type="SAM" id="Phobius"/>
    </source>
</evidence>
<dbReference type="PANTHER" id="PTHR14352">
    <property type="entry name" value="HAUS AUGMIN-LIKE COMPLEX SUBUNIT 7"/>
    <property type="match status" value="1"/>
</dbReference>
<proteinExistence type="predicted"/>
<sequence>MAGNSKGQLLSRADKYKKPEQSVSNTITRWSLGCPLVDGLYLREPDSVQELLCSPSLHRTDLLKWICQNLGLLFPIVLLFSYAYCFVVLSLSHTELARFGYEMMLCKANDQDLIKV</sequence>
<keyword evidence="2" id="KW-0812">Transmembrane</keyword>